<dbReference type="InterPro" id="IPR036291">
    <property type="entry name" value="NAD(P)-bd_dom_sf"/>
</dbReference>
<evidence type="ECO:0000256" key="4">
    <source>
        <dbReference type="ARBA" id="ARBA00021582"/>
    </source>
</evidence>
<dbReference type="InterPro" id="IPR045626">
    <property type="entry name" value="PGDH_ASB_dom"/>
</dbReference>
<evidence type="ECO:0000256" key="5">
    <source>
        <dbReference type="ARBA" id="ARBA00023002"/>
    </source>
</evidence>
<dbReference type="Gene3D" id="3.40.50.720">
    <property type="entry name" value="NAD(P)-binding Rossmann-like Domain"/>
    <property type="match status" value="2"/>
</dbReference>
<evidence type="ECO:0000256" key="8">
    <source>
        <dbReference type="ARBA" id="ARBA00048126"/>
    </source>
</evidence>
<comment type="similarity">
    <text evidence="3 10">Belongs to the D-isomer specific 2-hydroxyacid dehydrogenase family.</text>
</comment>
<evidence type="ECO:0000256" key="3">
    <source>
        <dbReference type="ARBA" id="ARBA00005854"/>
    </source>
</evidence>
<evidence type="ECO:0000256" key="9">
    <source>
        <dbReference type="ARBA" id="ARBA00048731"/>
    </source>
</evidence>
<keyword evidence="13" id="KW-1185">Reference proteome</keyword>
<comment type="function">
    <text evidence="1">Catalyzes the reversible oxidation of 3-phospho-D-glycerate to 3-phosphonooxypyruvate, the first step of the phosphorylated L-serine biosynthesis pathway. Also catalyzes the reversible oxidation of 2-hydroxyglutarate to 2-oxoglutarate.</text>
</comment>
<dbReference type="PANTHER" id="PTHR42789">
    <property type="entry name" value="D-ISOMER SPECIFIC 2-HYDROXYACID DEHYDROGENASE FAMILY PROTEIN (AFU_ORTHOLOGUE AFUA_6G10090)"/>
    <property type="match status" value="1"/>
</dbReference>
<dbReference type="CDD" id="cd12173">
    <property type="entry name" value="PGDH_4"/>
    <property type="match status" value="1"/>
</dbReference>
<evidence type="ECO:0000256" key="2">
    <source>
        <dbReference type="ARBA" id="ARBA00005216"/>
    </source>
</evidence>
<dbReference type="CDD" id="cd04902">
    <property type="entry name" value="ACT_3PGDH-xct"/>
    <property type="match status" value="1"/>
</dbReference>
<evidence type="ECO:0000256" key="7">
    <source>
        <dbReference type="ARBA" id="ARBA00023299"/>
    </source>
</evidence>
<dbReference type="RefSeq" id="WP_324715679.1">
    <property type="nucleotide sequence ID" value="NZ_CP141615.1"/>
</dbReference>
<keyword evidence="5 10" id="KW-0560">Oxidoreductase</keyword>
<dbReference type="EMBL" id="CP141615">
    <property type="protein sequence ID" value="WRP16407.1"/>
    <property type="molecule type" value="Genomic_DNA"/>
</dbReference>
<dbReference type="Gene3D" id="3.30.70.260">
    <property type="match status" value="1"/>
</dbReference>
<evidence type="ECO:0000313" key="12">
    <source>
        <dbReference type="EMBL" id="WRP16407.1"/>
    </source>
</evidence>
<dbReference type="SUPFAM" id="SSF51735">
    <property type="entry name" value="NAD(P)-binding Rossmann-fold domains"/>
    <property type="match status" value="1"/>
</dbReference>
<evidence type="ECO:0000256" key="6">
    <source>
        <dbReference type="ARBA" id="ARBA00023027"/>
    </source>
</evidence>
<dbReference type="EC" id="1.1.1.95" evidence="10"/>
<sequence length="538" mass="58019">MTRVLVADPLDEAGVERLRQAGAEVDVRHDPDRAALLARIGEYDALVVRSETRVDAAVLEAGKRLRVVGRAGTGVDNIDVEAATRRGVVVVNTPEANTVAAAEHALALMLAVARRIPWAHHSLASERRWERHRFMGVQLAGKTLGLVGLGRIGTEVARRARAMGMTVVAHDPYVTGERAAQLGVELMDLDPMLERCDFVSIHCPLTPRTRHLLDASRLARLRPTAYLVNCARGGIVDEAALARALAQGRLAGAALDVYETEPLPADSPLFGLPNVVMTPHLGASTREAQASAARTVAEEVLRVLSGELPHSAVNLPSIPPERWPRARHHVELARRLGRAFAELFGPEAMARLEIVYRGELAHAPESGALTAAVLWGVLTPVMQEGVTLASAPVLARERGMEVVETHSHGALKEQEAATGALILLRSRPRGSDSAEVSVAGHVGDDGRPRLVAINGYRIDVEESGYLLVSSHQDRPGIIGKVGTILGQHQINIAYMQVGRDRPGGHAVMVVGVDQEVPPGVVETLRRIPDLWDIRVVEW</sequence>
<dbReference type="Pfam" id="PF00389">
    <property type="entry name" value="2-Hacid_dh"/>
    <property type="match status" value="1"/>
</dbReference>
<comment type="catalytic activity">
    <reaction evidence="8">
        <text>(R)-2-hydroxyglutarate + NAD(+) = 2-oxoglutarate + NADH + H(+)</text>
        <dbReference type="Rhea" id="RHEA:49612"/>
        <dbReference type="ChEBI" id="CHEBI:15378"/>
        <dbReference type="ChEBI" id="CHEBI:15801"/>
        <dbReference type="ChEBI" id="CHEBI:16810"/>
        <dbReference type="ChEBI" id="CHEBI:57540"/>
        <dbReference type="ChEBI" id="CHEBI:57945"/>
        <dbReference type="EC" id="1.1.1.399"/>
    </reaction>
</comment>
<evidence type="ECO:0000256" key="1">
    <source>
        <dbReference type="ARBA" id="ARBA00003800"/>
    </source>
</evidence>
<accession>A0ABZ1BUD1</accession>
<dbReference type="PROSITE" id="PS00671">
    <property type="entry name" value="D_2_HYDROXYACID_DH_3"/>
    <property type="match status" value="1"/>
</dbReference>
<dbReference type="Pfam" id="PF19304">
    <property type="entry name" value="PGDH_inter"/>
    <property type="match status" value="1"/>
</dbReference>
<dbReference type="PROSITE" id="PS00670">
    <property type="entry name" value="D_2_HYDROXYACID_DH_2"/>
    <property type="match status" value="1"/>
</dbReference>
<protein>
    <recommendedName>
        <fullName evidence="4 10">D-3-phosphoglycerate dehydrogenase</fullName>
        <ecNumber evidence="10">1.1.1.95</ecNumber>
    </recommendedName>
</protein>
<dbReference type="SUPFAM" id="SSF52283">
    <property type="entry name" value="Formate/glycerate dehydrogenase catalytic domain-like"/>
    <property type="match status" value="1"/>
</dbReference>
<dbReference type="GO" id="GO:0004617">
    <property type="term" value="F:phosphoglycerate dehydrogenase activity"/>
    <property type="evidence" value="ECO:0007669"/>
    <property type="project" value="UniProtKB-EC"/>
</dbReference>
<dbReference type="SUPFAM" id="SSF55021">
    <property type="entry name" value="ACT-like"/>
    <property type="match status" value="1"/>
</dbReference>
<organism evidence="12 13">
    <name type="scientific">Carboxydichorda subterranea</name>
    <dbReference type="NCBI Taxonomy" id="3109565"/>
    <lineage>
        <taxon>Bacteria</taxon>
        <taxon>Bacillati</taxon>
        <taxon>Bacillota</taxon>
        <taxon>Limnochordia</taxon>
        <taxon>Limnochordales</taxon>
        <taxon>Geochordaceae</taxon>
        <taxon>Carboxydichorda</taxon>
    </lineage>
</organism>
<dbReference type="PANTHER" id="PTHR42789:SF1">
    <property type="entry name" value="D-ISOMER SPECIFIC 2-HYDROXYACID DEHYDROGENASE FAMILY PROTEIN (AFU_ORTHOLOGUE AFUA_6G10090)"/>
    <property type="match status" value="1"/>
</dbReference>
<dbReference type="InterPro" id="IPR006139">
    <property type="entry name" value="D-isomer_2_OHA_DH_cat_dom"/>
</dbReference>
<dbReference type="NCBIfam" id="TIGR01327">
    <property type="entry name" value="PGDH"/>
    <property type="match status" value="1"/>
</dbReference>
<gene>
    <name evidence="12" type="primary">serA</name>
    <name evidence="12" type="ORF">U7230_09890</name>
</gene>
<keyword evidence="6 10" id="KW-0520">NAD</keyword>
<evidence type="ECO:0000256" key="10">
    <source>
        <dbReference type="RuleBase" id="RU363003"/>
    </source>
</evidence>
<keyword evidence="10" id="KW-0028">Amino-acid biosynthesis</keyword>
<dbReference type="Pfam" id="PF01842">
    <property type="entry name" value="ACT"/>
    <property type="match status" value="1"/>
</dbReference>
<dbReference type="Gene3D" id="3.30.1330.90">
    <property type="entry name" value="D-3-phosphoglycerate dehydrogenase, domain 3"/>
    <property type="match status" value="1"/>
</dbReference>
<dbReference type="InterPro" id="IPR045865">
    <property type="entry name" value="ACT-like_dom_sf"/>
</dbReference>
<comment type="catalytic activity">
    <reaction evidence="9 10">
        <text>(2R)-3-phosphoglycerate + NAD(+) = 3-phosphooxypyruvate + NADH + H(+)</text>
        <dbReference type="Rhea" id="RHEA:12641"/>
        <dbReference type="ChEBI" id="CHEBI:15378"/>
        <dbReference type="ChEBI" id="CHEBI:18110"/>
        <dbReference type="ChEBI" id="CHEBI:57540"/>
        <dbReference type="ChEBI" id="CHEBI:57945"/>
        <dbReference type="ChEBI" id="CHEBI:58272"/>
        <dbReference type="EC" id="1.1.1.95"/>
    </reaction>
</comment>
<dbReference type="InterPro" id="IPR050857">
    <property type="entry name" value="D-2-hydroxyacid_DH"/>
</dbReference>
<dbReference type="SUPFAM" id="SSF143548">
    <property type="entry name" value="Serine metabolism enzymes domain"/>
    <property type="match status" value="1"/>
</dbReference>
<evidence type="ECO:0000313" key="13">
    <source>
        <dbReference type="Proteomes" id="UP001332192"/>
    </source>
</evidence>
<dbReference type="InterPro" id="IPR029753">
    <property type="entry name" value="D-isomer_DH_CS"/>
</dbReference>
<dbReference type="Proteomes" id="UP001332192">
    <property type="component" value="Chromosome"/>
</dbReference>
<proteinExistence type="inferred from homology"/>
<dbReference type="InterPro" id="IPR029009">
    <property type="entry name" value="ASB_dom_sf"/>
</dbReference>
<comment type="pathway">
    <text evidence="2 10">Amino-acid biosynthesis; L-serine biosynthesis; L-serine from 3-phospho-D-glycerate: step 1/3.</text>
</comment>
<reference evidence="12 13" key="1">
    <citation type="journal article" date="2024" name="Front. Microbiol.">
        <title>Novel thermophilic genera Geochorda gen. nov. and Carboxydochorda gen. nov. from the deep terrestrial subsurface reveal the ecophysiological diversity in the class Limnochordia.</title>
        <authorList>
            <person name="Karnachuk O.V."/>
            <person name="Lukina A.P."/>
            <person name="Avakyan M.R."/>
            <person name="Kadnikov V.V."/>
            <person name="Begmatov S."/>
            <person name="Beletsky A.V."/>
            <person name="Vlasova K.G."/>
            <person name="Novikov A.A."/>
            <person name="Shcherbakova V.A."/>
            <person name="Mardanov A.V."/>
            <person name="Ravin N.V."/>
        </authorList>
    </citation>
    <scope>NUCLEOTIDE SEQUENCE [LARGE SCALE GENOMIC DNA]</scope>
    <source>
        <strain evidence="12 13">L945</strain>
    </source>
</reference>
<keyword evidence="7 10" id="KW-0718">Serine biosynthesis</keyword>
<name>A0ABZ1BUD1_9FIRM</name>
<dbReference type="InterPro" id="IPR006236">
    <property type="entry name" value="PGDH"/>
</dbReference>
<dbReference type="InterPro" id="IPR002912">
    <property type="entry name" value="ACT_dom"/>
</dbReference>
<feature type="domain" description="ACT" evidence="11">
    <location>
        <begin position="466"/>
        <end position="538"/>
    </location>
</feature>
<dbReference type="Pfam" id="PF02826">
    <property type="entry name" value="2-Hacid_dh_C"/>
    <property type="match status" value="1"/>
</dbReference>
<dbReference type="InterPro" id="IPR006140">
    <property type="entry name" value="D-isomer_DH_NAD-bd"/>
</dbReference>
<evidence type="ECO:0000259" key="11">
    <source>
        <dbReference type="PROSITE" id="PS51671"/>
    </source>
</evidence>
<dbReference type="PROSITE" id="PS51671">
    <property type="entry name" value="ACT"/>
    <property type="match status" value="1"/>
</dbReference>